<reference evidence="3 4" key="1">
    <citation type="submission" date="2016-10" db="EMBL/GenBank/DDBJ databases">
        <authorList>
            <person name="de Groot N.N."/>
        </authorList>
    </citation>
    <scope>NUCLEOTIDE SEQUENCE [LARGE SCALE GENOMIC DNA]</scope>
    <source>
        <strain evidence="3 4">DSM 2784</strain>
    </source>
</reference>
<evidence type="ECO:0000259" key="1">
    <source>
        <dbReference type="Pfam" id="PF07866"/>
    </source>
</evidence>
<dbReference type="Pfam" id="PF07866">
    <property type="entry name" value="DUF1653"/>
    <property type="match status" value="1"/>
</dbReference>
<dbReference type="AlphaFoldDB" id="A0A1G5RVH0"/>
<evidence type="ECO:0000313" key="4">
    <source>
        <dbReference type="Proteomes" id="UP000199208"/>
    </source>
</evidence>
<dbReference type="PANTHER" id="PTHR12277:SF81">
    <property type="entry name" value="PROTEIN ABHD13"/>
    <property type="match status" value="1"/>
</dbReference>
<dbReference type="InterPro" id="IPR037135">
    <property type="entry name" value="DUF1653-like_dom_sf"/>
</dbReference>
<protein>
    <submittedName>
        <fullName evidence="3">Alpha/beta hydrolase family protein</fullName>
    </submittedName>
</protein>
<name>A0A1G5RVH0_9FIRM</name>
<gene>
    <name evidence="3" type="ORF">SAMN03080599_00722</name>
</gene>
<feature type="domain" description="DUF1653" evidence="1">
    <location>
        <begin position="15"/>
        <end position="75"/>
    </location>
</feature>
<organism evidence="3 4">
    <name type="scientific">Acidaminobacter hydrogenoformans DSM 2784</name>
    <dbReference type="NCBI Taxonomy" id="1120920"/>
    <lineage>
        <taxon>Bacteria</taxon>
        <taxon>Bacillati</taxon>
        <taxon>Bacillota</taxon>
        <taxon>Clostridia</taxon>
        <taxon>Peptostreptococcales</taxon>
        <taxon>Acidaminobacteraceae</taxon>
        <taxon>Acidaminobacter</taxon>
    </lineage>
</organism>
<dbReference type="Proteomes" id="UP000199208">
    <property type="component" value="Unassembled WGS sequence"/>
</dbReference>
<keyword evidence="4" id="KW-1185">Reference proteome</keyword>
<dbReference type="Gene3D" id="3.40.50.1820">
    <property type="entry name" value="alpha/beta hydrolase"/>
    <property type="match status" value="1"/>
</dbReference>
<evidence type="ECO:0000313" key="3">
    <source>
        <dbReference type="EMBL" id="SCZ77319.1"/>
    </source>
</evidence>
<dbReference type="Gene3D" id="2.30.30.320">
    <property type="entry name" value="DUF1653-like domain"/>
    <property type="match status" value="1"/>
</dbReference>
<dbReference type="Pfam" id="PF12697">
    <property type="entry name" value="Abhydrolase_6"/>
    <property type="match status" value="1"/>
</dbReference>
<dbReference type="InterPro" id="IPR000073">
    <property type="entry name" value="AB_hydrolase_1"/>
</dbReference>
<dbReference type="EMBL" id="FMWL01000002">
    <property type="protein sequence ID" value="SCZ77319.1"/>
    <property type="molecule type" value="Genomic_DNA"/>
</dbReference>
<dbReference type="PANTHER" id="PTHR12277">
    <property type="entry name" value="ALPHA/BETA HYDROLASE DOMAIN-CONTAINING PROTEIN"/>
    <property type="match status" value="1"/>
</dbReference>
<dbReference type="InterPro" id="IPR029058">
    <property type="entry name" value="AB_hydrolase_fold"/>
</dbReference>
<dbReference type="STRING" id="1120920.SAMN03080599_00722"/>
<keyword evidence="3" id="KW-0378">Hydrolase</keyword>
<proteinExistence type="predicted"/>
<evidence type="ECO:0000259" key="2">
    <source>
        <dbReference type="Pfam" id="PF12697"/>
    </source>
</evidence>
<sequence>MEKDEVWKGAVVPGGVYRHFKGNRYKVLDVVRHSETGLPMVLYQPLYGEGGLWVRPLEMFTEEVNVDGAKVKRFELQENEAETVAEKTDEAIFRRLMTDPDEGLSPAPDLYQLILEQGGERRFGVMLTPGGSEKAGGLYGAKPTLLLLHGFPGNERNFDLAHAVRRLGWNVMIFHYRGTWGSDGTFTFENALEDIRVALAYLRSEAAVDEFGVDPERLFIAGNSFGGFAAMLTAQEDPGIRGCVALSVYDLGRMAKLIEIDSEAEAQMKGMFESLVKLTVGGDVEALTQEIRDHAEAWDISGKAGLMKGRPVLLLAGSRDLDGPAEVHYEPLRQALEASGALLEAHLLDSDHGFQNKRVEVACKIGRFLEKW</sequence>
<dbReference type="SUPFAM" id="SSF53474">
    <property type="entry name" value="alpha/beta-Hydrolases"/>
    <property type="match status" value="1"/>
</dbReference>
<feature type="domain" description="AB hydrolase-1" evidence="2">
    <location>
        <begin position="145"/>
        <end position="352"/>
    </location>
</feature>
<dbReference type="GO" id="GO:0016787">
    <property type="term" value="F:hydrolase activity"/>
    <property type="evidence" value="ECO:0007669"/>
    <property type="project" value="UniProtKB-KW"/>
</dbReference>
<accession>A0A1G5RVH0</accession>
<dbReference type="InterPro" id="IPR023387">
    <property type="entry name" value="DUF1653-like_dom"/>
</dbReference>